<dbReference type="InterPro" id="IPR045800">
    <property type="entry name" value="HMBD"/>
</dbReference>
<dbReference type="Gene3D" id="2.40.30.170">
    <property type="match status" value="1"/>
</dbReference>
<dbReference type="Pfam" id="PF25954">
    <property type="entry name" value="Beta-barrel_RND_2"/>
    <property type="match status" value="1"/>
</dbReference>
<dbReference type="Proteomes" id="UP000095228">
    <property type="component" value="Chromosome"/>
</dbReference>
<dbReference type="Gene3D" id="2.40.420.20">
    <property type="match status" value="1"/>
</dbReference>
<dbReference type="InterPro" id="IPR058792">
    <property type="entry name" value="Beta-barrel_RND_2"/>
</dbReference>
<reference evidence="4 5" key="1">
    <citation type="submission" date="2016-06" db="EMBL/GenBank/DDBJ databases">
        <title>Three novel species with peptidoglycan cell walls form the new genus Lacunisphaera gen. nov. in the family Opitutaceae of the verrucomicrobial subdivision 4.</title>
        <authorList>
            <person name="Rast P."/>
            <person name="Gloeckner I."/>
            <person name="Jogler M."/>
            <person name="Boedeker C."/>
            <person name="Jeske O."/>
            <person name="Wiegand S."/>
            <person name="Reinhardt R."/>
            <person name="Schumann P."/>
            <person name="Rohde M."/>
            <person name="Spring S."/>
            <person name="Gloeckner F.O."/>
            <person name="Jogler C."/>
        </authorList>
    </citation>
    <scope>NUCLEOTIDE SEQUENCE [LARGE SCALE GENOMIC DNA]</scope>
    <source>
        <strain evidence="4 5">IG16b</strain>
    </source>
</reference>
<organism evidence="4 5">
    <name type="scientific">Lacunisphaera limnophila</name>
    <dbReference type="NCBI Taxonomy" id="1838286"/>
    <lineage>
        <taxon>Bacteria</taxon>
        <taxon>Pseudomonadati</taxon>
        <taxon>Verrucomicrobiota</taxon>
        <taxon>Opitutia</taxon>
        <taxon>Opitutales</taxon>
        <taxon>Opitutaceae</taxon>
        <taxon>Lacunisphaera</taxon>
    </lineage>
</organism>
<dbReference type="GO" id="GO:0030313">
    <property type="term" value="C:cell envelope"/>
    <property type="evidence" value="ECO:0007669"/>
    <property type="project" value="TreeGrafter"/>
</dbReference>
<dbReference type="AlphaFoldDB" id="A0A1D8AT74"/>
<gene>
    <name evidence="4" type="primary">cusB_2</name>
    <name evidence="4" type="ORF">Verru16b_01133</name>
</gene>
<keyword evidence="5" id="KW-1185">Reference proteome</keyword>
<dbReference type="InterPro" id="IPR051909">
    <property type="entry name" value="MFP_Cation_Efflux"/>
</dbReference>
<dbReference type="STRING" id="1838286.Verru16b_01133"/>
<feature type="domain" description="Heavy metal binding" evidence="2">
    <location>
        <begin position="46"/>
        <end position="71"/>
    </location>
</feature>
<evidence type="ECO:0000259" key="3">
    <source>
        <dbReference type="Pfam" id="PF25954"/>
    </source>
</evidence>
<evidence type="ECO:0000313" key="5">
    <source>
        <dbReference type="Proteomes" id="UP000095228"/>
    </source>
</evidence>
<dbReference type="GO" id="GO:0015679">
    <property type="term" value="P:plasma membrane copper ion transport"/>
    <property type="evidence" value="ECO:0007669"/>
    <property type="project" value="TreeGrafter"/>
</dbReference>
<dbReference type="Pfam" id="PF19335">
    <property type="entry name" value="HMBD"/>
    <property type="match status" value="1"/>
</dbReference>
<dbReference type="GO" id="GO:0060003">
    <property type="term" value="P:copper ion export"/>
    <property type="evidence" value="ECO:0007669"/>
    <property type="project" value="TreeGrafter"/>
</dbReference>
<dbReference type="OrthoDB" id="9765657at2"/>
<evidence type="ECO:0000313" key="4">
    <source>
        <dbReference type="EMBL" id="AOS44072.1"/>
    </source>
</evidence>
<dbReference type="KEGG" id="obg:Verru16b_01133"/>
<keyword evidence="1" id="KW-0813">Transport</keyword>
<feature type="domain" description="CusB-like beta-barrel" evidence="3">
    <location>
        <begin position="245"/>
        <end position="318"/>
    </location>
</feature>
<accession>A0A1D8AT74</accession>
<evidence type="ECO:0000259" key="2">
    <source>
        <dbReference type="Pfam" id="PF19335"/>
    </source>
</evidence>
<dbReference type="RefSeq" id="WP_083270128.1">
    <property type="nucleotide sequence ID" value="NZ_CP016094.1"/>
</dbReference>
<name>A0A1D8AT74_9BACT</name>
<protein>
    <submittedName>
        <fullName evidence="4">Cation efflux system protein CusB</fullName>
    </submittedName>
</protein>
<sequence>MRSHTLIFAAAGLVLGAGLIALLPQDTLFTVSTVHDHAEPVTGERWACPMMDFIGNKPGDCPVCGMKMTKVTAGELTREQQRRMGVELTTVTEGPAEIVVRGYGTADYDNRFTSVVIARVAGRIVKRYMATWGCCETVGKGAPIIDLYSPEAFAAQGELAAAIRLGNQATVQAIKDRFQRWNLAEVAEAVIAGEAPQDIVTIRSPVAGQVVMREFEKVNEMFELGKEIMADTPLLKLVDPDKLTVVIHVPELRANFLREGQKVELASDDRGPLPQIEAKIDRLGREIDPEIRSREVRLYLTGASKVLQPGSLVSARMKGVLGADLHPANPAAPDTWGQFPLIPKTAVISTGVRHVAWRVAGRTPDGRIRFELAPLALGPRIEDEAGNDVYVIRAGLKPGDEVATQGAFLIDSQAQLAGTPSLLFPQGALAPAAAHQH</sequence>
<dbReference type="EMBL" id="CP016094">
    <property type="protein sequence ID" value="AOS44072.1"/>
    <property type="molecule type" value="Genomic_DNA"/>
</dbReference>
<dbReference type="PANTHER" id="PTHR30097:SF4">
    <property type="entry name" value="SLR6042 PROTEIN"/>
    <property type="match status" value="1"/>
</dbReference>
<dbReference type="GO" id="GO:0046872">
    <property type="term" value="F:metal ion binding"/>
    <property type="evidence" value="ECO:0007669"/>
    <property type="project" value="InterPro"/>
</dbReference>
<proteinExistence type="predicted"/>
<evidence type="ECO:0000256" key="1">
    <source>
        <dbReference type="ARBA" id="ARBA00022448"/>
    </source>
</evidence>
<dbReference type="PANTHER" id="PTHR30097">
    <property type="entry name" value="CATION EFFLUX SYSTEM PROTEIN CUSB"/>
    <property type="match status" value="1"/>
</dbReference>